<proteinExistence type="predicted"/>
<dbReference type="Proteomes" id="UP000619079">
    <property type="component" value="Unassembled WGS sequence"/>
</dbReference>
<dbReference type="EMBL" id="JAELVR010000002">
    <property type="protein sequence ID" value="MBJ6370697.1"/>
    <property type="molecule type" value="Genomic_DNA"/>
</dbReference>
<evidence type="ECO:0000313" key="2">
    <source>
        <dbReference type="EMBL" id="MBJ6370697.1"/>
    </source>
</evidence>
<comment type="caution">
    <text evidence="2">The sequence shown here is derived from an EMBL/GenBank/DDBJ whole genome shotgun (WGS) entry which is preliminary data.</text>
</comment>
<evidence type="ECO:0000313" key="3">
    <source>
        <dbReference type="Proteomes" id="UP000619079"/>
    </source>
</evidence>
<accession>A0A8J7IHS6</accession>
<organism evidence="2 3">
    <name type="scientific">Sedimentitalea arenosa</name>
    <dbReference type="NCBI Taxonomy" id="2798803"/>
    <lineage>
        <taxon>Bacteria</taxon>
        <taxon>Pseudomonadati</taxon>
        <taxon>Pseudomonadota</taxon>
        <taxon>Alphaproteobacteria</taxon>
        <taxon>Rhodobacterales</taxon>
        <taxon>Paracoccaceae</taxon>
        <taxon>Sedimentitalea</taxon>
    </lineage>
</organism>
<gene>
    <name evidence="2" type="ORF">JF290_04090</name>
</gene>
<name>A0A8J7IHS6_9RHOB</name>
<evidence type="ECO:0000259" key="1">
    <source>
        <dbReference type="Pfam" id="PF19834"/>
    </source>
</evidence>
<dbReference type="AlphaFoldDB" id="A0A8J7IHS6"/>
<dbReference type="InterPro" id="IPR045632">
    <property type="entry name" value="DUF6314"/>
</dbReference>
<keyword evidence="3" id="KW-1185">Reference proteome</keyword>
<sequence length="133" mass="15406">MRQLDDFRGTWRIERVIRHADGMAARFEGRAVWTQHGADLAYEETGVMRLKGQATVSARQRYTWHPDLTVSFSDGRFFHTVPPDGGETSHVCDPDRYDGHYDFSNWPSFSVTWRVCGPRKDYVSRSTYSRVEG</sequence>
<reference evidence="2" key="1">
    <citation type="submission" date="2020-12" db="EMBL/GenBank/DDBJ databases">
        <title>Sedimentitalea sp. nov., isolated from sand in Incheon.</title>
        <authorList>
            <person name="Kim W."/>
        </authorList>
    </citation>
    <scope>NUCLEOTIDE SEQUENCE</scope>
    <source>
        <strain evidence="2">CAU 1593</strain>
    </source>
</reference>
<feature type="domain" description="DUF6314" evidence="1">
    <location>
        <begin position="7"/>
        <end position="130"/>
    </location>
</feature>
<protein>
    <submittedName>
        <fullName evidence="2">Trigger factor</fullName>
    </submittedName>
</protein>
<dbReference type="Pfam" id="PF19834">
    <property type="entry name" value="DUF6314"/>
    <property type="match status" value="1"/>
</dbReference>